<dbReference type="Gene3D" id="3.90.25.10">
    <property type="entry name" value="UDP-galactose 4-epimerase, domain 1"/>
    <property type="match status" value="1"/>
</dbReference>
<protein>
    <recommendedName>
        <fullName evidence="3">NmrA-like domain-containing protein</fullName>
    </recommendedName>
</protein>
<evidence type="ECO:0000256" key="1">
    <source>
        <dbReference type="ARBA" id="ARBA00022857"/>
    </source>
</evidence>
<name>A0A0U5HBG1_ASPCI</name>
<sequence>MSAKILVIGAGELGTQVLHFLANHPNRNPTDTQISVLLRPSTLSSTDPTKIAKSTALGNLSIALVPGDIATASELSLSTLFKNYDTVIGCTGFAAGPGTQIKLARAVLAAGTPRYIPWQFGVDYDVIGRGSAQDLFDEQLDVRTLLRSQSKTKWVIVSTGMFTSFLFEPGFGVVDFVASQVVALGGWENRVTVTAVEDIGKFTAEIVLGIHQSEEVFANQPVRVAGDTISYGQLAELVERVTGRKFTRKVRTVQAAKEDLKREPGNALYKYQVVFGEGRGVAWDLEETWNYKLGIKGVMAEEWARKNLRV</sequence>
<gene>
    <name evidence="4" type="ORF">ASPCAL14641</name>
</gene>
<dbReference type="CDD" id="cd05259">
    <property type="entry name" value="PCBER_SDR_a"/>
    <property type="match status" value="1"/>
</dbReference>
<dbReference type="GO" id="GO:0016491">
    <property type="term" value="F:oxidoreductase activity"/>
    <property type="evidence" value="ECO:0007669"/>
    <property type="project" value="UniProtKB-KW"/>
</dbReference>
<keyword evidence="2" id="KW-0560">Oxidoreductase</keyword>
<dbReference type="AlphaFoldDB" id="A0A0U5HBG1"/>
<dbReference type="Gene3D" id="3.40.50.720">
    <property type="entry name" value="NAD(P)-binding Rossmann-like Domain"/>
    <property type="match status" value="1"/>
</dbReference>
<evidence type="ECO:0000256" key="2">
    <source>
        <dbReference type="ARBA" id="ARBA00023002"/>
    </source>
</evidence>
<dbReference type="Pfam" id="PF05368">
    <property type="entry name" value="NmrA"/>
    <property type="match status" value="1"/>
</dbReference>
<organism evidence="4 5">
    <name type="scientific">Aspergillus calidoustus</name>
    <dbReference type="NCBI Taxonomy" id="454130"/>
    <lineage>
        <taxon>Eukaryota</taxon>
        <taxon>Fungi</taxon>
        <taxon>Dikarya</taxon>
        <taxon>Ascomycota</taxon>
        <taxon>Pezizomycotina</taxon>
        <taxon>Eurotiomycetes</taxon>
        <taxon>Eurotiomycetidae</taxon>
        <taxon>Eurotiales</taxon>
        <taxon>Aspergillaceae</taxon>
        <taxon>Aspergillus</taxon>
        <taxon>Aspergillus subgen. Nidulantes</taxon>
    </lineage>
</organism>
<dbReference type="OrthoDB" id="5283654at2759"/>
<dbReference type="InterPro" id="IPR051609">
    <property type="entry name" value="NmrA/Isoflavone_reductase-like"/>
</dbReference>
<accession>A0A0U5HBG1</accession>
<dbReference type="OMA" id="QHETEWV"/>
<dbReference type="InterPro" id="IPR036291">
    <property type="entry name" value="NAD(P)-bd_dom_sf"/>
</dbReference>
<dbReference type="PANTHER" id="PTHR47706">
    <property type="entry name" value="NMRA-LIKE FAMILY PROTEIN"/>
    <property type="match status" value="1"/>
</dbReference>
<evidence type="ECO:0000313" key="4">
    <source>
        <dbReference type="EMBL" id="CEL11540.1"/>
    </source>
</evidence>
<dbReference type="InterPro" id="IPR045312">
    <property type="entry name" value="PCBER-like"/>
</dbReference>
<keyword evidence="5" id="KW-1185">Reference proteome</keyword>
<proteinExistence type="predicted"/>
<keyword evidence="1" id="KW-0521">NADP</keyword>
<dbReference type="Proteomes" id="UP000054771">
    <property type="component" value="Unassembled WGS sequence"/>
</dbReference>
<dbReference type="PANTHER" id="PTHR47706:SF6">
    <property type="entry name" value="NMRA-LIKE FAMILY PROTEIN (AFU_ORTHOLOGUE AFUA_6G00280)"/>
    <property type="match status" value="1"/>
</dbReference>
<evidence type="ECO:0000313" key="5">
    <source>
        <dbReference type="Proteomes" id="UP000054771"/>
    </source>
</evidence>
<evidence type="ECO:0000259" key="3">
    <source>
        <dbReference type="Pfam" id="PF05368"/>
    </source>
</evidence>
<feature type="domain" description="NmrA-like" evidence="3">
    <location>
        <begin position="2"/>
        <end position="278"/>
    </location>
</feature>
<reference evidence="5" key="1">
    <citation type="journal article" date="2016" name="Genome Announc.">
        <title>Draft genome sequences of fungus Aspergillus calidoustus.</title>
        <authorList>
            <person name="Horn F."/>
            <person name="Linde J."/>
            <person name="Mattern D.J."/>
            <person name="Walther G."/>
            <person name="Guthke R."/>
            <person name="Scherlach K."/>
            <person name="Martin K."/>
            <person name="Brakhage A.A."/>
            <person name="Petzke L."/>
            <person name="Valiante V."/>
        </authorList>
    </citation>
    <scope>NUCLEOTIDE SEQUENCE [LARGE SCALE GENOMIC DNA]</scope>
    <source>
        <strain evidence="5">SF006504</strain>
    </source>
</reference>
<dbReference type="SUPFAM" id="SSF51735">
    <property type="entry name" value="NAD(P)-binding Rossmann-fold domains"/>
    <property type="match status" value="1"/>
</dbReference>
<dbReference type="EMBL" id="CDMC01000027">
    <property type="protein sequence ID" value="CEL11540.1"/>
    <property type="molecule type" value="Genomic_DNA"/>
</dbReference>
<dbReference type="InterPro" id="IPR008030">
    <property type="entry name" value="NmrA-like"/>
</dbReference>
<dbReference type="STRING" id="454130.A0A0U5HBG1"/>